<comment type="caution">
    <text evidence="1">The sequence shown here is derived from an EMBL/GenBank/DDBJ whole genome shotgun (WGS) entry which is preliminary data.</text>
</comment>
<protein>
    <submittedName>
        <fullName evidence="1">Uncharacterized protein</fullName>
    </submittedName>
</protein>
<name>A0ACC3MQK6_9PEZI</name>
<reference evidence="1" key="1">
    <citation type="submission" date="2023-07" db="EMBL/GenBank/DDBJ databases">
        <title>Black Yeasts Isolated from many extreme environments.</title>
        <authorList>
            <person name="Coleine C."/>
            <person name="Stajich J.E."/>
            <person name="Selbmann L."/>
        </authorList>
    </citation>
    <scope>NUCLEOTIDE SEQUENCE</scope>
    <source>
        <strain evidence="1">CCFEE 5714</strain>
    </source>
</reference>
<organism evidence="1 2">
    <name type="scientific">Vermiconidia calcicola</name>
    <dbReference type="NCBI Taxonomy" id="1690605"/>
    <lineage>
        <taxon>Eukaryota</taxon>
        <taxon>Fungi</taxon>
        <taxon>Dikarya</taxon>
        <taxon>Ascomycota</taxon>
        <taxon>Pezizomycotina</taxon>
        <taxon>Dothideomycetes</taxon>
        <taxon>Dothideomycetidae</taxon>
        <taxon>Mycosphaerellales</taxon>
        <taxon>Extremaceae</taxon>
        <taxon>Vermiconidia</taxon>
    </lineage>
</organism>
<evidence type="ECO:0000313" key="2">
    <source>
        <dbReference type="Proteomes" id="UP001281147"/>
    </source>
</evidence>
<keyword evidence="2" id="KW-1185">Reference proteome</keyword>
<dbReference type="EMBL" id="JAUTXU010000173">
    <property type="protein sequence ID" value="KAK3701468.1"/>
    <property type="molecule type" value="Genomic_DNA"/>
</dbReference>
<gene>
    <name evidence="1" type="ORF">LTR37_015442</name>
</gene>
<sequence length="416" mass="45570">MPRSVSTPVLPSADQAKVVKIAQVIRSASAPLVVIGKGSAYARAEDVLRELINTTQMPFLPSPMAKGVVADSHPCNASSARSFALRHADVVLVLGARLNWILHFGEAPKWNADARIIQVNLDSEVIGQNAGDADLSIVADVKMFTRQLLSHLKTWRYCQHSPFRRRLQDEKAKNEGKLKRMAQIKTEPLKFEHAYHVIRSTLDSLSPPSEGGIVYVAEGARTMDTSRAWFFQEHPRLRLDAGTHGTMGVGFPYAVAAWEAYNAPRAEGSSGNKGRKKIVGLIGDSATGFSGMEIETMARCGMDCLLFVMNNSGVYHGHADTREEWEAQHQASKEGRGADGLRSWSLGFETRYDMFAEAVGGKGYLVRTSEELRRAAEEGYKAKVPVIVNVLVESGKGSVAVPPERKEPGIKQDSKL</sequence>
<evidence type="ECO:0000313" key="1">
    <source>
        <dbReference type="EMBL" id="KAK3701468.1"/>
    </source>
</evidence>
<dbReference type="Proteomes" id="UP001281147">
    <property type="component" value="Unassembled WGS sequence"/>
</dbReference>
<proteinExistence type="predicted"/>
<accession>A0ACC3MQK6</accession>